<dbReference type="SUPFAM" id="SSF55174">
    <property type="entry name" value="Alpha-L RNA-binding motif"/>
    <property type="match status" value="1"/>
</dbReference>
<dbReference type="GO" id="GO:0003723">
    <property type="term" value="F:RNA binding"/>
    <property type="evidence" value="ECO:0007669"/>
    <property type="project" value="UniProtKB-KW"/>
</dbReference>
<gene>
    <name evidence="5" type="primary">MCYN0788</name>
    <name evidence="5" type="ORF">NCTC10118_00615</name>
</gene>
<dbReference type="GO" id="GO:0000455">
    <property type="term" value="P:enzyme-directed rRNA pseudouridine synthesis"/>
    <property type="evidence" value="ECO:0007669"/>
    <property type="project" value="UniProtKB-ARBA"/>
</dbReference>
<reference evidence="5 6" key="1">
    <citation type="submission" date="2019-01" db="EMBL/GenBank/DDBJ databases">
        <authorList>
            <consortium name="Pathogen Informatics"/>
        </authorList>
    </citation>
    <scope>NUCLEOTIDE SEQUENCE [LARGE SCALE GENOMIC DNA]</scope>
    <source>
        <strain evidence="5 6">NCTC10118</strain>
    </source>
</reference>
<evidence type="ECO:0000256" key="2">
    <source>
        <dbReference type="ARBA" id="ARBA00022884"/>
    </source>
</evidence>
<dbReference type="EC" id="5.4.99.-" evidence="4"/>
<dbReference type="Pfam" id="PF01479">
    <property type="entry name" value="S4"/>
    <property type="match status" value="1"/>
</dbReference>
<dbReference type="Pfam" id="PF00849">
    <property type="entry name" value="PseudoU_synth_2"/>
    <property type="match status" value="1"/>
</dbReference>
<dbReference type="InterPro" id="IPR042092">
    <property type="entry name" value="PsdUridine_s_RsuA/RluB/E/F_cat"/>
</dbReference>
<dbReference type="OrthoDB" id="9807213at2"/>
<dbReference type="InterPro" id="IPR018496">
    <property type="entry name" value="PsdUridine_synth_RsuA/RluB_CS"/>
</dbReference>
<keyword evidence="3 4" id="KW-0413">Isomerase</keyword>
<dbReference type="NCBIfam" id="TIGR00093">
    <property type="entry name" value="pseudouridine synthase"/>
    <property type="match status" value="1"/>
</dbReference>
<dbReference type="PANTHER" id="PTHR47683">
    <property type="entry name" value="PSEUDOURIDINE SYNTHASE FAMILY PROTEIN-RELATED"/>
    <property type="match status" value="1"/>
</dbReference>
<dbReference type="Gene3D" id="3.10.290.10">
    <property type="entry name" value="RNA-binding S4 domain"/>
    <property type="match status" value="1"/>
</dbReference>
<dbReference type="SMART" id="SM00363">
    <property type="entry name" value="S4"/>
    <property type="match status" value="1"/>
</dbReference>
<dbReference type="Proteomes" id="UP000289952">
    <property type="component" value="Chromosome"/>
</dbReference>
<evidence type="ECO:0000256" key="1">
    <source>
        <dbReference type="ARBA" id="ARBA00008348"/>
    </source>
</evidence>
<dbReference type="InterPro" id="IPR002942">
    <property type="entry name" value="S4_RNA-bd"/>
</dbReference>
<evidence type="ECO:0000313" key="6">
    <source>
        <dbReference type="Proteomes" id="UP000289952"/>
    </source>
</evidence>
<dbReference type="PROSITE" id="PS01149">
    <property type="entry name" value="PSI_RSU"/>
    <property type="match status" value="1"/>
</dbReference>
<organism evidence="5 6">
    <name type="scientific">Mycoplasmopsis bovirhinis</name>
    <dbReference type="NCBI Taxonomy" id="29553"/>
    <lineage>
        <taxon>Bacteria</taxon>
        <taxon>Bacillati</taxon>
        <taxon>Mycoplasmatota</taxon>
        <taxon>Mycoplasmoidales</taxon>
        <taxon>Metamycoplasmataceae</taxon>
        <taxon>Mycoplasmopsis</taxon>
    </lineage>
</organism>
<dbReference type="GO" id="GO:0120159">
    <property type="term" value="F:rRNA pseudouridine synthase activity"/>
    <property type="evidence" value="ECO:0007669"/>
    <property type="project" value="UniProtKB-ARBA"/>
</dbReference>
<dbReference type="Gene3D" id="3.30.70.580">
    <property type="entry name" value="Pseudouridine synthase I, catalytic domain, N-terminal subdomain"/>
    <property type="match status" value="1"/>
</dbReference>
<dbReference type="PANTHER" id="PTHR47683:SF4">
    <property type="entry name" value="PSEUDOURIDINE SYNTHASE"/>
    <property type="match status" value="1"/>
</dbReference>
<protein>
    <recommendedName>
        <fullName evidence="4">Pseudouridine synthase</fullName>
        <ecNumber evidence="4">5.4.99.-</ecNumber>
    </recommendedName>
</protein>
<evidence type="ECO:0000256" key="3">
    <source>
        <dbReference type="ARBA" id="ARBA00023235"/>
    </source>
</evidence>
<accession>A0A224AXK7</accession>
<dbReference type="PROSITE" id="PS50889">
    <property type="entry name" value="S4"/>
    <property type="match status" value="1"/>
</dbReference>
<evidence type="ECO:0000313" key="5">
    <source>
        <dbReference type="EMBL" id="VEU63572.1"/>
    </source>
</evidence>
<dbReference type="AlphaFoldDB" id="A0A224AXK7"/>
<comment type="similarity">
    <text evidence="1 4">Belongs to the pseudouridine synthase RsuA family.</text>
</comment>
<dbReference type="Gene3D" id="3.30.70.1560">
    <property type="entry name" value="Alpha-L RNA-binding motif"/>
    <property type="match status" value="1"/>
</dbReference>
<dbReference type="InterPro" id="IPR000748">
    <property type="entry name" value="PsdUridine_synth_RsuA/RluB/E/F"/>
</dbReference>
<dbReference type="InterPro" id="IPR006145">
    <property type="entry name" value="PsdUridine_synth_RsuA/RluA"/>
</dbReference>
<dbReference type="InterPro" id="IPR020094">
    <property type="entry name" value="TruA/RsuA/RluB/E/F_N"/>
</dbReference>
<dbReference type="InterPro" id="IPR050343">
    <property type="entry name" value="RsuA_PseudoU_synthase"/>
</dbReference>
<proteinExistence type="inferred from homology"/>
<dbReference type="InterPro" id="IPR036986">
    <property type="entry name" value="S4_RNA-bd_sf"/>
</dbReference>
<name>A0A224AXK7_9BACT</name>
<dbReference type="CDD" id="cd00165">
    <property type="entry name" value="S4"/>
    <property type="match status" value="1"/>
</dbReference>
<dbReference type="SUPFAM" id="SSF55120">
    <property type="entry name" value="Pseudouridine synthase"/>
    <property type="match status" value="1"/>
</dbReference>
<keyword evidence="2" id="KW-0694">RNA-binding</keyword>
<keyword evidence="6" id="KW-1185">Reference proteome</keyword>
<sequence length="236" mass="27186">MQLRLDKFISNNTKYSRKEVKELILENKVLVDNIVIKNPGFIITESSKVTVNNFLIQNYSNVYIILNKPKNYVCSNYDKINPTVFELLPPNLQNIKGLHAVGRLDLDTTGLLLITNDGNFSHKLTSPKKQLFKTYYAVLDKEIDPKIIDVFSQGFELKDFKTLPAKLKIVKSKEAILEISEGKFHQVKRMFAKFGLKVLNLTRLKIGNFVLPKELKEGQIQLITLTQLEKQIYNKK</sequence>
<dbReference type="EMBL" id="LR214972">
    <property type="protein sequence ID" value="VEU63572.1"/>
    <property type="molecule type" value="Genomic_DNA"/>
</dbReference>
<dbReference type="RefSeq" id="WP_120160318.1">
    <property type="nucleotide sequence ID" value="NZ_AP018135.1"/>
</dbReference>
<evidence type="ECO:0000256" key="4">
    <source>
        <dbReference type="RuleBase" id="RU003887"/>
    </source>
</evidence>
<dbReference type="InterPro" id="IPR020103">
    <property type="entry name" value="PsdUridine_synth_cat_dom_sf"/>
</dbReference>